<evidence type="ECO:0000256" key="5">
    <source>
        <dbReference type="SAM" id="MobiDB-lite"/>
    </source>
</evidence>
<evidence type="ECO:0000256" key="2">
    <source>
        <dbReference type="ARBA" id="ARBA00022963"/>
    </source>
</evidence>
<organism evidence="7 8">
    <name type="scientific">Neiella holothuriorum</name>
    <dbReference type="NCBI Taxonomy" id="2870530"/>
    <lineage>
        <taxon>Bacteria</taxon>
        <taxon>Pseudomonadati</taxon>
        <taxon>Pseudomonadota</taxon>
        <taxon>Gammaproteobacteria</taxon>
        <taxon>Alteromonadales</taxon>
        <taxon>Echinimonadaceae</taxon>
        <taxon>Neiella</taxon>
    </lineage>
</organism>
<comment type="caution">
    <text evidence="7">The sequence shown here is derived from an EMBL/GenBank/DDBJ whole genome shotgun (WGS) entry which is preliminary data.</text>
</comment>
<feature type="domain" description="PNPLA" evidence="6">
    <location>
        <begin position="34"/>
        <end position="197"/>
    </location>
</feature>
<dbReference type="Pfam" id="PF19890">
    <property type="entry name" value="DUF6363"/>
    <property type="match status" value="1"/>
</dbReference>
<dbReference type="InterPro" id="IPR002641">
    <property type="entry name" value="PNPLA_dom"/>
</dbReference>
<evidence type="ECO:0000313" key="7">
    <source>
        <dbReference type="EMBL" id="MBW8190505.1"/>
    </source>
</evidence>
<keyword evidence="1 4" id="KW-0378">Hydrolase</keyword>
<keyword evidence="8" id="KW-1185">Reference proteome</keyword>
<gene>
    <name evidence="7" type="ORF">K0504_05595</name>
</gene>
<dbReference type="RefSeq" id="WP_220103189.1">
    <property type="nucleotide sequence ID" value="NZ_JAHZSS010000004.1"/>
</dbReference>
<keyword evidence="2 4" id="KW-0442">Lipid degradation</keyword>
<dbReference type="Proteomes" id="UP001166251">
    <property type="component" value="Unassembled WGS sequence"/>
</dbReference>
<feature type="compositionally biased region" description="Polar residues" evidence="5">
    <location>
        <begin position="15"/>
        <end position="24"/>
    </location>
</feature>
<reference evidence="7" key="1">
    <citation type="submission" date="2021-07" db="EMBL/GenBank/DDBJ databases">
        <title>Neiella marina sp. nov., isolated from the intestinal content of sea cucumber Apostichopus japonicus.</title>
        <authorList>
            <person name="Bai X."/>
        </authorList>
    </citation>
    <scope>NUCLEOTIDE SEQUENCE</scope>
    <source>
        <strain evidence="7">126</strain>
    </source>
</reference>
<evidence type="ECO:0000259" key="6">
    <source>
        <dbReference type="PROSITE" id="PS51635"/>
    </source>
</evidence>
<evidence type="ECO:0000256" key="1">
    <source>
        <dbReference type="ARBA" id="ARBA00022801"/>
    </source>
</evidence>
<feature type="region of interest" description="Disordered" evidence="5">
    <location>
        <begin position="1"/>
        <end position="24"/>
    </location>
</feature>
<feature type="short sequence motif" description="GXSXG" evidence="4">
    <location>
        <begin position="66"/>
        <end position="70"/>
    </location>
</feature>
<dbReference type="InterPro" id="IPR016035">
    <property type="entry name" value="Acyl_Trfase/lysoPLipase"/>
</dbReference>
<feature type="active site" description="Nucleophile" evidence="4">
    <location>
        <position position="68"/>
    </location>
</feature>
<dbReference type="Pfam" id="PF01734">
    <property type="entry name" value="Patatin"/>
    <property type="match status" value="1"/>
</dbReference>
<feature type="active site" description="Proton acceptor" evidence="4">
    <location>
        <position position="184"/>
    </location>
</feature>
<name>A0ABS7EE30_9GAMM</name>
<sequence length="315" mass="34575">MLSVSTLHDAAGQRMQRSNKSTTHFAKPLSGLGLVAEGGGQRGVFTAGVLDSWQLAGFNPFEVLVGTSAGAQNIASFLSQQTGYAYSLIADLTVSSDFFNPWRVLTGKNAMDLDWYFGKAATDSYQFDTPQAHQNAKGRTVRFSSSNPKNFATRLIDPLQEGWLNSLRYSSAIPYLYKSDSLIDGGVTAPIPVQEAHALGAQTIVTIRTTSGAQHAMPKLFDKIKPLVCNKNHCLHFMRMLKQHQSACEQAEHFISQPPAQVTVFEIKPEIALRTKVLGSSHDDIVADYKQGFSIGMRFIKTHQHDLMQGKRAVA</sequence>
<feature type="short sequence motif" description="GXGXXG" evidence="4">
    <location>
        <begin position="38"/>
        <end position="43"/>
    </location>
</feature>
<dbReference type="SUPFAM" id="SSF52151">
    <property type="entry name" value="FabD/lysophospholipase-like"/>
    <property type="match status" value="1"/>
</dbReference>
<proteinExistence type="predicted"/>
<evidence type="ECO:0000256" key="4">
    <source>
        <dbReference type="PROSITE-ProRule" id="PRU01161"/>
    </source>
</evidence>
<protein>
    <submittedName>
        <fullName evidence="7">Patatin-like phospholipase family protein</fullName>
    </submittedName>
</protein>
<dbReference type="Gene3D" id="3.40.1090.10">
    <property type="entry name" value="Cytosolic phospholipase A2 catalytic domain"/>
    <property type="match status" value="1"/>
</dbReference>
<keyword evidence="3 4" id="KW-0443">Lipid metabolism</keyword>
<dbReference type="EMBL" id="JAHZSS010000004">
    <property type="protein sequence ID" value="MBW8190505.1"/>
    <property type="molecule type" value="Genomic_DNA"/>
</dbReference>
<dbReference type="PANTHER" id="PTHR14226:SF25">
    <property type="entry name" value="PHOSPHOESTERASE"/>
    <property type="match status" value="1"/>
</dbReference>
<accession>A0ABS7EE30</accession>
<feature type="short sequence motif" description="DGA/G" evidence="4">
    <location>
        <begin position="184"/>
        <end position="186"/>
    </location>
</feature>
<dbReference type="PROSITE" id="PS51635">
    <property type="entry name" value="PNPLA"/>
    <property type="match status" value="1"/>
</dbReference>
<evidence type="ECO:0000256" key="3">
    <source>
        <dbReference type="ARBA" id="ARBA00023098"/>
    </source>
</evidence>
<evidence type="ECO:0000313" key="8">
    <source>
        <dbReference type="Proteomes" id="UP001166251"/>
    </source>
</evidence>
<dbReference type="InterPro" id="IPR045943">
    <property type="entry name" value="DUF6363"/>
</dbReference>
<dbReference type="InterPro" id="IPR050301">
    <property type="entry name" value="NTE"/>
</dbReference>
<dbReference type="PANTHER" id="PTHR14226">
    <property type="entry name" value="NEUROPATHY TARGET ESTERASE/SWISS CHEESE D.MELANOGASTER"/>
    <property type="match status" value="1"/>
</dbReference>